<feature type="chain" id="PRO_5045430286" description="Peptidase M15C domain-containing protein" evidence="1">
    <location>
        <begin position="27"/>
        <end position="464"/>
    </location>
</feature>
<proteinExistence type="predicted"/>
<evidence type="ECO:0000259" key="2">
    <source>
        <dbReference type="Pfam" id="PF13539"/>
    </source>
</evidence>
<feature type="signal peptide" evidence="1">
    <location>
        <begin position="1"/>
        <end position="26"/>
    </location>
</feature>
<keyword evidence="1" id="KW-0732">Signal</keyword>
<reference evidence="3 4" key="1">
    <citation type="journal article" date="2019" name="Int. J. Syst. Evol. Microbiol.">
        <title>The Global Catalogue of Microorganisms (GCM) 10K type strain sequencing project: providing services to taxonomists for standard genome sequencing and annotation.</title>
        <authorList>
            <consortium name="The Broad Institute Genomics Platform"/>
            <consortium name="The Broad Institute Genome Sequencing Center for Infectious Disease"/>
            <person name="Wu L."/>
            <person name="Ma J."/>
        </authorList>
    </citation>
    <scope>NUCLEOTIDE SEQUENCE [LARGE SCALE GENOMIC DNA]</scope>
    <source>
        <strain evidence="3 4">JCM 16022</strain>
    </source>
</reference>
<dbReference type="InterPro" id="IPR009045">
    <property type="entry name" value="Zn_M74/Hedgehog-like"/>
</dbReference>
<dbReference type="Pfam" id="PF13539">
    <property type="entry name" value="Peptidase_M15_4"/>
    <property type="match status" value="1"/>
</dbReference>
<dbReference type="Proteomes" id="UP001501771">
    <property type="component" value="Unassembled WGS sequence"/>
</dbReference>
<name>A0ABN3A978_9ACTN</name>
<feature type="domain" description="Peptidase M15C" evidence="2">
    <location>
        <begin position="372"/>
        <end position="444"/>
    </location>
</feature>
<accession>A0ABN3A978</accession>
<protein>
    <recommendedName>
        <fullName evidence="2">Peptidase M15C domain-containing protein</fullName>
    </recommendedName>
</protein>
<keyword evidence="4" id="KW-1185">Reference proteome</keyword>
<dbReference type="Gene3D" id="3.30.1380.10">
    <property type="match status" value="1"/>
</dbReference>
<evidence type="ECO:0000313" key="4">
    <source>
        <dbReference type="Proteomes" id="UP001501771"/>
    </source>
</evidence>
<sequence>MRLGHRITALCLSLVTVGLGVPPAQAEDPPPTTLTMSGRAAYADSSTSLELDLVQSDDSTPVAGAPVVVERRTDGSWAQLGTVVTDEGGHAELDATLARTARDNVFRASYAGDGLHAASETGPVQVGLVRRNSRLQLTGPDSVVDEQQVTLAVRWRTGSGDAVAGRVRIFRRAGDGSWRRELTVRTGADGRASFTIRPRTDTRWRAVVTGSDWLRGDTSGVHAVENLPPGVPVRYPSKAPHPRVHVPRQPHAVGAGPNVSVTRIPNPLWNRMTGITWHRGCPVGRAQLRHVRINYWDYQGYRRRGELVANADAAGRIAAALAEMYDRRLPIRAMYLVDRFGYSSRVKGGDDFRSMAAGNTSVFNCREVVNKPGVRSPHAWGRALDLNTWENPYRSARGTVPNTWWQPHSHRRIAWRSRSHAVVAIMARHGLRWTYGLGDTQHFDAMSGSGRYLARPLGCDGVCE</sequence>
<dbReference type="InterPro" id="IPR039561">
    <property type="entry name" value="Peptidase_M15C"/>
</dbReference>
<comment type="caution">
    <text evidence="3">The sequence shown here is derived from an EMBL/GenBank/DDBJ whole genome shotgun (WGS) entry which is preliminary data.</text>
</comment>
<dbReference type="EMBL" id="BAAAQR010000020">
    <property type="protein sequence ID" value="GAA2156584.1"/>
    <property type="molecule type" value="Genomic_DNA"/>
</dbReference>
<gene>
    <name evidence="3" type="ORF">GCM10009844_44960</name>
</gene>
<dbReference type="SUPFAM" id="SSF55166">
    <property type="entry name" value="Hedgehog/DD-peptidase"/>
    <property type="match status" value="1"/>
</dbReference>
<dbReference type="RefSeq" id="WP_344158165.1">
    <property type="nucleotide sequence ID" value="NZ_BAAAQR010000020.1"/>
</dbReference>
<evidence type="ECO:0000256" key="1">
    <source>
        <dbReference type="SAM" id="SignalP"/>
    </source>
</evidence>
<evidence type="ECO:0000313" key="3">
    <source>
        <dbReference type="EMBL" id="GAA2156584.1"/>
    </source>
</evidence>
<organism evidence="3 4">
    <name type="scientific">Nocardioides koreensis</name>
    <dbReference type="NCBI Taxonomy" id="433651"/>
    <lineage>
        <taxon>Bacteria</taxon>
        <taxon>Bacillati</taxon>
        <taxon>Actinomycetota</taxon>
        <taxon>Actinomycetes</taxon>
        <taxon>Propionibacteriales</taxon>
        <taxon>Nocardioidaceae</taxon>
        <taxon>Nocardioides</taxon>
    </lineage>
</organism>